<dbReference type="InterPro" id="IPR036390">
    <property type="entry name" value="WH_DNA-bd_sf"/>
</dbReference>
<protein>
    <recommendedName>
        <fullName evidence="6">Glycerol operon regulatory protein</fullName>
    </recommendedName>
</protein>
<proteinExistence type="predicted"/>
<feature type="domain" description="IclR-ED" evidence="8">
    <location>
        <begin position="72"/>
        <end position="254"/>
    </location>
</feature>
<dbReference type="SUPFAM" id="SSF46785">
    <property type="entry name" value="Winged helix' DNA-binding domain"/>
    <property type="match status" value="1"/>
</dbReference>
<dbReference type="SUPFAM" id="SSF55781">
    <property type="entry name" value="GAF domain-like"/>
    <property type="match status" value="1"/>
</dbReference>
<evidence type="ECO:0000256" key="3">
    <source>
        <dbReference type="ARBA" id="ARBA00023125"/>
    </source>
</evidence>
<evidence type="ECO:0000259" key="7">
    <source>
        <dbReference type="PROSITE" id="PS51077"/>
    </source>
</evidence>
<dbReference type="Pfam" id="PF01614">
    <property type="entry name" value="IclR_C"/>
    <property type="match status" value="1"/>
</dbReference>
<gene>
    <name evidence="9" type="ORF">N8K70_00135</name>
</gene>
<accession>A0AA97FH75</accession>
<keyword evidence="3" id="KW-0238">DNA-binding</keyword>
<keyword evidence="10" id="KW-1185">Reference proteome</keyword>
<dbReference type="Gene3D" id="3.30.450.40">
    <property type="match status" value="1"/>
</dbReference>
<evidence type="ECO:0000313" key="9">
    <source>
        <dbReference type="EMBL" id="WOF23108.1"/>
    </source>
</evidence>
<dbReference type="PANTHER" id="PTHR30136:SF24">
    <property type="entry name" value="HTH-TYPE TRANSCRIPTIONAL REPRESSOR ALLR"/>
    <property type="match status" value="1"/>
</dbReference>
<evidence type="ECO:0000256" key="4">
    <source>
        <dbReference type="ARBA" id="ARBA00023163"/>
    </source>
</evidence>
<keyword evidence="1" id="KW-0319">Glycerol metabolism</keyword>
<evidence type="ECO:0000256" key="6">
    <source>
        <dbReference type="ARBA" id="ARBA00070406"/>
    </source>
</evidence>
<dbReference type="InterPro" id="IPR036388">
    <property type="entry name" value="WH-like_DNA-bd_sf"/>
</dbReference>
<dbReference type="AlphaFoldDB" id="A0AA97FH75"/>
<keyword evidence="2" id="KW-0805">Transcription regulation</keyword>
<feature type="domain" description="HTH iclR-type" evidence="7">
    <location>
        <begin position="9"/>
        <end position="71"/>
    </location>
</feature>
<dbReference type="GO" id="GO:0006071">
    <property type="term" value="P:glycerol metabolic process"/>
    <property type="evidence" value="ECO:0007669"/>
    <property type="project" value="UniProtKB-KW"/>
</dbReference>
<sequence>MTPEPGAPASTTERVARILMAFGRAGQPLGVSEVARACDLSKAVVHRILQTLVREGLLRADAGSRKYALGPAALALGQEAARGDALRSAAMPVISHLAEVTGETTTVTERVGHGRHYVGQIESFRPIRITIRIGDQVPLWSGASGLSILAFMDDDDVDYVLGGELTAFTEATVTDPIEIRERLTAIRERGWAKTAGERVPFSSSIAAPIFDVDGTPAGSLSIAILADRADGHAEQELSRLVVTSAADASTRLQRIRRGVESPRRR</sequence>
<evidence type="ECO:0000256" key="5">
    <source>
        <dbReference type="ARBA" id="ARBA00058938"/>
    </source>
</evidence>
<dbReference type="Pfam" id="PF09339">
    <property type="entry name" value="HTH_IclR"/>
    <property type="match status" value="1"/>
</dbReference>
<dbReference type="GO" id="GO:0003700">
    <property type="term" value="F:DNA-binding transcription factor activity"/>
    <property type="evidence" value="ECO:0007669"/>
    <property type="project" value="TreeGrafter"/>
</dbReference>
<evidence type="ECO:0000256" key="1">
    <source>
        <dbReference type="ARBA" id="ARBA00022798"/>
    </source>
</evidence>
<dbReference type="SMART" id="SM00346">
    <property type="entry name" value="HTH_ICLR"/>
    <property type="match status" value="1"/>
</dbReference>
<keyword evidence="4" id="KW-0804">Transcription</keyword>
<dbReference type="PROSITE" id="PS51077">
    <property type="entry name" value="HTH_ICLR"/>
    <property type="match status" value="1"/>
</dbReference>
<dbReference type="Gene3D" id="1.10.10.10">
    <property type="entry name" value="Winged helix-like DNA-binding domain superfamily/Winged helix DNA-binding domain"/>
    <property type="match status" value="1"/>
</dbReference>
<dbReference type="InterPro" id="IPR005471">
    <property type="entry name" value="Tscrpt_reg_IclR_N"/>
</dbReference>
<comment type="function">
    <text evidence="5">May be an activator protein for the gylABX operon.</text>
</comment>
<dbReference type="InterPro" id="IPR014757">
    <property type="entry name" value="Tscrpt_reg_IclR_C"/>
</dbReference>
<evidence type="ECO:0000313" key="10">
    <source>
        <dbReference type="Proteomes" id="UP001305498"/>
    </source>
</evidence>
<dbReference type="InterPro" id="IPR050707">
    <property type="entry name" value="HTH_MetabolicPath_Reg"/>
</dbReference>
<dbReference type="PROSITE" id="PS51078">
    <property type="entry name" value="ICLR_ED"/>
    <property type="match status" value="1"/>
</dbReference>
<evidence type="ECO:0000259" key="8">
    <source>
        <dbReference type="PROSITE" id="PS51078"/>
    </source>
</evidence>
<dbReference type="KEGG" id="mbet:N8K70_00135"/>
<dbReference type="PANTHER" id="PTHR30136">
    <property type="entry name" value="HELIX-TURN-HELIX TRANSCRIPTIONAL REGULATOR, ICLR FAMILY"/>
    <property type="match status" value="1"/>
</dbReference>
<dbReference type="InterPro" id="IPR029016">
    <property type="entry name" value="GAF-like_dom_sf"/>
</dbReference>
<dbReference type="Proteomes" id="UP001305498">
    <property type="component" value="Chromosome"/>
</dbReference>
<evidence type="ECO:0000256" key="2">
    <source>
        <dbReference type="ARBA" id="ARBA00023015"/>
    </source>
</evidence>
<dbReference type="FunFam" id="1.10.10.10:FF:000056">
    <property type="entry name" value="IclR family transcriptional regulator"/>
    <property type="match status" value="1"/>
</dbReference>
<dbReference type="EMBL" id="CP118157">
    <property type="protein sequence ID" value="WOF23108.1"/>
    <property type="molecule type" value="Genomic_DNA"/>
</dbReference>
<organism evidence="9 10">
    <name type="scientific">Microbacterium betulae</name>
    <dbReference type="NCBI Taxonomy" id="2981139"/>
    <lineage>
        <taxon>Bacteria</taxon>
        <taxon>Bacillati</taxon>
        <taxon>Actinomycetota</taxon>
        <taxon>Actinomycetes</taxon>
        <taxon>Micrococcales</taxon>
        <taxon>Microbacteriaceae</taxon>
        <taxon>Microbacterium</taxon>
    </lineage>
</organism>
<reference evidence="9 10" key="1">
    <citation type="submission" date="2023-02" db="EMBL/GenBank/DDBJ databases">
        <title>Microbacterium betulae sp. nov., isolated from birch wood.</title>
        <authorList>
            <person name="Pasciak M."/>
            <person name="Pawlik K.J."/>
            <person name="Martynowski D."/>
            <person name="Laczmanski L."/>
            <person name="Ciekot J."/>
            <person name="Szponar B."/>
            <person name="Wojcik-Fatla A."/>
            <person name="Mackiewicz B."/>
            <person name="Farian E."/>
            <person name="Cholewa G."/>
            <person name="Cholewa A."/>
            <person name="Dutkiewicz J."/>
        </authorList>
    </citation>
    <scope>NUCLEOTIDE SEQUENCE [LARGE SCALE GENOMIC DNA]</scope>
    <source>
        <strain evidence="9 10">AB</strain>
    </source>
</reference>
<dbReference type="RefSeq" id="WP_317139579.1">
    <property type="nucleotide sequence ID" value="NZ_CP118157.1"/>
</dbReference>
<dbReference type="GO" id="GO:0045892">
    <property type="term" value="P:negative regulation of DNA-templated transcription"/>
    <property type="evidence" value="ECO:0007669"/>
    <property type="project" value="TreeGrafter"/>
</dbReference>
<dbReference type="GO" id="GO:0003677">
    <property type="term" value="F:DNA binding"/>
    <property type="evidence" value="ECO:0007669"/>
    <property type="project" value="UniProtKB-KW"/>
</dbReference>
<name>A0AA97FH75_9MICO</name>